<feature type="compositionally biased region" description="Basic and acidic residues" evidence="2">
    <location>
        <begin position="148"/>
        <end position="162"/>
    </location>
</feature>
<dbReference type="EMBL" id="JACGCM010002538">
    <property type="protein sequence ID" value="KAF6138869.1"/>
    <property type="molecule type" value="Genomic_DNA"/>
</dbReference>
<accession>A0A7J7L8H7</accession>
<evidence type="ECO:0000256" key="2">
    <source>
        <dbReference type="SAM" id="MobiDB-lite"/>
    </source>
</evidence>
<dbReference type="PANTHER" id="PTHR43866">
    <property type="entry name" value="MALONATE-SEMIALDEHYDE DEHYDROGENASE"/>
    <property type="match status" value="1"/>
</dbReference>
<keyword evidence="4" id="KW-1185">Reference proteome</keyword>
<dbReference type="InterPro" id="IPR010061">
    <property type="entry name" value="MeMal-semiAld_DH"/>
</dbReference>
<feature type="compositionally biased region" description="Basic and acidic residues" evidence="2">
    <location>
        <begin position="267"/>
        <end position="278"/>
    </location>
</feature>
<sequence>MATETAPVILYYNGELKNEGNIVEYLRGGTKLFQASKLINFTDFCVKIEEACVIQLGNMYRIMTRLRLDEHSVAAVDVSDDASLETAMNMHPNSCSVVVFYIVRTASSGYHTNPPITLAMPRVINSQADASSISNGGGVNGRFEIQVETHTQKRPRLTREPSDNPTDGMTKDDPNVQLEDTFMDGMAARFDNVNTPCRDPLNNDDENVESNSGHDWDFTKEFTTSKLFNGREELLAWARKAAMSLGFVVTIKKSSQSRKGKNPRTQLHCDRSGSFRDRTGKNRYLYKTDRNKDESGIRKRRSRSKLTGCPFELRAAKKGRKGDLWEIKVHCGHHNHPPAKRLEGHPYAERLTEEEKMIVTDMIKIDARPKEILETLKELRPENCSKISTIYNAKRKIDSMIKAQMQQALDNFDLQVNASEEDCEHIENVMCVNRGVVDS</sequence>
<name>A0A7J7L8H7_9MAGN</name>
<feature type="region of interest" description="Disordered" evidence="2">
    <location>
        <begin position="254"/>
        <end position="278"/>
    </location>
</feature>
<evidence type="ECO:0000313" key="3">
    <source>
        <dbReference type="EMBL" id="KAF6138869.1"/>
    </source>
</evidence>
<dbReference type="OrthoDB" id="1923014at2759"/>
<organism evidence="3 4">
    <name type="scientific">Kingdonia uniflora</name>
    <dbReference type="NCBI Taxonomy" id="39325"/>
    <lineage>
        <taxon>Eukaryota</taxon>
        <taxon>Viridiplantae</taxon>
        <taxon>Streptophyta</taxon>
        <taxon>Embryophyta</taxon>
        <taxon>Tracheophyta</taxon>
        <taxon>Spermatophyta</taxon>
        <taxon>Magnoliopsida</taxon>
        <taxon>Ranunculales</taxon>
        <taxon>Circaeasteraceae</taxon>
        <taxon>Kingdonia</taxon>
    </lineage>
</organism>
<dbReference type="AlphaFoldDB" id="A0A7J7L8H7"/>
<dbReference type="PANTHER" id="PTHR43866:SF3">
    <property type="entry name" value="METHYLMALONATE-SEMIALDEHYDE DEHYDROGENASE [ACYLATING], MITOCHONDRIAL"/>
    <property type="match status" value="1"/>
</dbReference>
<dbReference type="Proteomes" id="UP000541444">
    <property type="component" value="Unassembled WGS sequence"/>
</dbReference>
<comment type="similarity">
    <text evidence="1">Belongs to the aldehyde dehydrogenase family.</text>
</comment>
<dbReference type="GO" id="GO:0006210">
    <property type="term" value="P:thymine catabolic process"/>
    <property type="evidence" value="ECO:0007669"/>
    <property type="project" value="TreeGrafter"/>
</dbReference>
<evidence type="ECO:0008006" key="5">
    <source>
        <dbReference type="Google" id="ProtNLM"/>
    </source>
</evidence>
<proteinExistence type="inferred from homology"/>
<reference evidence="3 4" key="1">
    <citation type="journal article" date="2020" name="IScience">
        <title>Genome Sequencing of the Endangered Kingdonia uniflora (Circaeasteraceae, Ranunculales) Reveals Potential Mechanisms of Evolutionary Specialization.</title>
        <authorList>
            <person name="Sun Y."/>
            <person name="Deng T."/>
            <person name="Zhang A."/>
            <person name="Moore M.J."/>
            <person name="Landis J.B."/>
            <person name="Lin N."/>
            <person name="Zhang H."/>
            <person name="Zhang X."/>
            <person name="Huang J."/>
            <person name="Zhang X."/>
            <person name="Sun H."/>
            <person name="Wang H."/>
        </authorList>
    </citation>
    <scope>NUCLEOTIDE SEQUENCE [LARGE SCALE GENOMIC DNA]</scope>
    <source>
        <strain evidence="3">TB1705</strain>
        <tissue evidence="3">Leaf</tissue>
    </source>
</reference>
<evidence type="ECO:0000256" key="1">
    <source>
        <dbReference type="ARBA" id="ARBA00009986"/>
    </source>
</evidence>
<dbReference type="GO" id="GO:0005739">
    <property type="term" value="C:mitochondrion"/>
    <property type="evidence" value="ECO:0007669"/>
    <property type="project" value="TreeGrafter"/>
</dbReference>
<comment type="caution">
    <text evidence="3">The sequence shown here is derived from an EMBL/GenBank/DDBJ whole genome shotgun (WGS) entry which is preliminary data.</text>
</comment>
<dbReference type="GO" id="GO:0004491">
    <property type="term" value="F:methylmalonate-semialdehyde dehydrogenase (acylating, NAD) activity"/>
    <property type="evidence" value="ECO:0007669"/>
    <property type="project" value="InterPro"/>
</dbReference>
<protein>
    <recommendedName>
        <fullName evidence="5">FAR1 domain-containing protein</fullName>
    </recommendedName>
</protein>
<dbReference type="GO" id="GO:0006574">
    <property type="term" value="P:L-valine catabolic process"/>
    <property type="evidence" value="ECO:0007669"/>
    <property type="project" value="TreeGrafter"/>
</dbReference>
<evidence type="ECO:0000313" key="4">
    <source>
        <dbReference type="Proteomes" id="UP000541444"/>
    </source>
</evidence>
<feature type="region of interest" description="Disordered" evidence="2">
    <location>
        <begin position="148"/>
        <end position="175"/>
    </location>
</feature>
<gene>
    <name evidence="3" type="ORF">GIB67_018600</name>
</gene>